<gene>
    <name evidence="2" type="ORF">U9M48_036907</name>
</gene>
<evidence type="ECO:0000256" key="1">
    <source>
        <dbReference type="SAM" id="MobiDB-lite"/>
    </source>
</evidence>
<dbReference type="PANTHER" id="PTHR45125">
    <property type="entry name" value="F21J9.4-RELATED"/>
    <property type="match status" value="1"/>
</dbReference>
<dbReference type="AlphaFoldDB" id="A0AAQ3UI64"/>
<name>A0AAQ3UI64_PASNO</name>
<evidence type="ECO:0000313" key="2">
    <source>
        <dbReference type="EMBL" id="WVZ90622.1"/>
    </source>
</evidence>
<sequence>MQTASERDIQRPLRPTPNRVSLLHVRKHQARAPQGGRSRWKRRQSGGGAAAVVAIDECWWLVVAAAAVFCGGGDGGGAKLEHAARPVRSGGLEGGGRKEEGRSIRRSREGSGKGAPTTAAEVPPARKRRRSTEDLKDSSDESSTAASCFRPPKRLRSIRHTPQPPANSSYYSTPPTPGNPSSYQQPPPGWNPYMYALQSPPPNWFPPGMQQPAAMCPPQYQAMLSGFDPMAQPTVGDEDDVEVLPTPPAHSGPSTEPRGRTKLSNFNPTEDTYLVKAWLEISCDPVDGFWKRVVERYDVRRCTFPKRTLRSLSSRWATIKAQCSKFAGRYAEAVHENPSGLSDADKITFVAANYAELEGSAFGLMHCWELLKDEPKWRDPTEQNGDGFGEDGSQDSNGVEKDDEKGTGKRPMGRDKAKTNGKKAKSVSGDSTSSDYATRLQDLSLQKISILQEESTRKGERFQHLAAIDEQRYQELRSHNQYVLDIEREKRPPVLDEITLQLNMATLVLEPVACSNKAFSIWIVLIHSCGRTNTNILIDGVSRRAICKNVKSCNTFLKGRKALLATTIAFPGEVSRVRSFHNIHNT</sequence>
<feature type="compositionally biased region" description="Polar residues" evidence="1">
    <location>
        <begin position="166"/>
        <end position="184"/>
    </location>
</feature>
<accession>A0AAQ3UI64</accession>
<feature type="region of interest" description="Disordered" evidence="1">
    <location>
        <begin position="87"/>
        <end position="194"/>
    </location>
</feature>
<keyword evidence="3" id="KW-1185">Reference proteome</keyword>
<proteinExistence type="predicted"/>
<feature type="region of interest" description="Disordered" evidence="1">
    <location>
        <begin position="244"/>
        <end position="265"/>
    </location>
</feature>
<evidence type="ECO:0008006" key="4">
    <source>
        <dbReference type="Google" id="ProtNLM"/>
    </source>
</evidence>
<evidence type="ECO:0000313" key="3">
    <source>
        <dbReference type="Proteomes" id="UP001341281"/>
    </source>
</evidence>
<organism evidence="2 3">
    <name type="scientific">Paspalum notatum var. saurae</name>
    <dbReference type="NCBI Taxonomy" id="547442"/>
    <lineage>
        <taxon>Eukaryota</taxon>
        <taxon>Viridiplantae</taxon>
        <taxon>Streptophyta</taxon>
        <taxon>Embryophyta</taxon>
        <taxon>Tracheophyta</taxon>
        <taxon>Spermatophyta</taxon>
        <taxon>Magnoliopsida</taxon>
        <taxon>Liliopsida</taxon>
        <taxon>Poales</taxon>
        <taxon>Poaceae</taxon>
        <taxon>PACMAD clade</taxon>
        <taxon>Panicoideae</taxon>
        <taxon>Andropogonodae</taxon>
        <taxon>Paspaleae</taxon>
        <taxon>Paspalinae</taxon>
        <taxon>Paspalum</taxon>
    </lineage>
</organism>
<protein>
    <recommendedName>
        <fullName evidence="4">No apical meristem-associated C-terminal domain-containing protein</fullName>
    </recommendedName>
</protein>
<dbReference type="Proteomes" id="UP001341281">
    <property type="component" value="Chromosome 08"/>
</dbReference>
<feature type="compositionally biased region" description="Basic and acidic residues" evidence="1">
    <location>
        <begin position="95"/>
        <end position="111"/>
    </location>
</feature>
<feature type="compositionally biased region" description="Basic and acidic residues" evidence="1">
    <location>
        <begin position="398"/>
        <end position="418"/>
    </location>
</feature>
<dbReference type="EMBL" id="CP144752">
    <property type="protein sequence ID" value="WVZ90622.1"/>
    <property type="molecule type" value="Genomic_DNA"/>
</dbReference>
<reference evidence="2 3" key="1">
    <citation type="submission" date="2024-02" db="EMBL/GenBank/DDBJ databases">
        <title>High-quality chromosome-scale genome assembly of Pensacola bahiagrass (Paspalum notatum Flugge var. saurae).</title>
        <authorList>
            <person name="Vega J.M."/>
            <person name="Podio M."/>
            <person name="Orjuela J."/>
            <person name="Siena L.A."/>
            <person name="Pessino S.C."/>
            <person name="Combes M.C."/>
            <person name="Mariac C."/>
            <person name="Albertini E."/>
            <person name="Pupilli F."/>
            <person name="Ortiz J.P.A."/>
            <person name="Leblanc O."/>
        </authorList>
    </citation>
    <scope>NUCLEOTIDE SEQUENCE [LARGE SCALE GENOMIC DNA]</scope>
    <source>
        <strain evidence="2">R1</strain>
        <tissue evidence="2">Leaf</tissue>
    </source>
</reference>
<feature type="region of interest" description="Disordered" evidence="1">
    <location>
        <begin position="378"/>
        <end position="434"/>
    </location>
</feature>
<dbReference type="PANTHER" id="PTHR45125:SF3">
    <property type="entry name" value="NO-APICAL-MERISTEM-ASSOCIATED CARBOXY-TERMINAL DOMAIN PROTEIN"/>
    <property type="match status" value="1"/>
</dbReference>